<reference evidence="2" key="1">
    <citation type="journal article" date="2024" name="Proc. Natl. Acad. Sci. U.S.A.">
        <title>Extraordinary preservation of gene collinearity over three hundred million years revealed in homosporous lycophytes.</title>
        <authorList>
            <person name="Li C."/>
            <person name="Wickell D."/>
            <person name="Kuo L.Y."/>
            <person name="Chen X."/>
            <person name="Nie B."/>
            <person name="Liao X."/>
            <person name="Peng D."/>
            <person name="Ji J."/>
            <person name="Jenkins J."/>
            <person name="Williams M."/>
            <person name="Shu S."/>
            <person name="Plott C."/>
            <person name="Barry K."/>
            <person name="Rajasekar S."/>
            <person name="Grimwood J."/>
            <person name="Han X."/>
            <person name="Sun S."/>
            <person name="Hou Z."/>
            <person name="He W."/>
            <person name="Dai G."/>
            <person name="Sun C."/>
            <person name="Schmutz J."/>
            <person name="Leebens-Mack J.H."/>
            <person name="Li F.W."/>
            <person name="Wang L."/>
        </authorList>
    </citation>
    <scope>NUCLEOTIDE SEQUENCE [LARGE SCALE GENOMIC DNA]</scope>
    <source>
        <strain evidence="2">cv. PW_Plant_1</strain>
    </source>
</reference>
<gene>
    <name evidence="1" type="ORF">O6H91_17G063600</name>
</gene>
<sequence length="172" mass="19334">MDDIKSHVTLRDHEESDVEDFMQWAADDEITKHVSWETYKSKEEAISTIIKPHPWFKAICFDGTPIGSISLKPGSGVHCCRAQLGYVLAKKYWSKGITTQAVRLAVSAAFNDLKLERVEAFVEPINVASKRVLEKAGLECVGLERRYILVKGNLRDSLLFSISSENYKLSTA</sequence>
<evidence type="ECO:0000313" key="1">
    <source>
        <dbReference type="EMBL" id="KAJ7525733.1"/>
    </source>
</evidence>
<dbReference type="Proteomes" id="UP001162992">
    <property type="component" value="Chromosome 17"/>
</dbReference>
<dbReference type="EMBL" id="CM055108">
    <property type="protein sequence ID" value="KAJ7525733.1"/>
    <property type="molecule type" value="Genomic_DNA"/>
</dbReference>
<name>A0ACC2B7F9_DIPCM</name>
<proteinExistence type="predicted"/>
<comment type="caution">
    <text evidence="1">The sequence shown here is derived from an EMBL/GenBank/DDBJ whole genome shotgun (WGS) entry which is preliminary data.</text>
</comment>
<organism evidence="1 2">
    <name type="scientific">Diphasiastrum complanatum</name>
    <name type="common">Issler's clubmoss</name>
    <name type="synonym">Lycopodium complanatum</name>
    <dbReference type="NCBI Taxonomy" id="34168"/>
    <lineage>
        <taxon>Eukaryota</taxon>
        <taxon>Viridiplantae</taxon>
        <taxon>Streptophyta</taxon>
        <taxon>Embryophyta</taxon>
        <taxon>Tracheophyta</taxon>
        <taxon>Lycopodiopsida</taxon>
        <taxon>Lycopodiales</taxon>
        <taxon>Lycopodiaceae</taxon>
        <taxon>Lycopodioideae</taxon>
        <taxon>Diphasiastrum</taxon>
    </lineage>
</organism>
<accession>A0ACC2B7F9</accession>
<keyword evidence="2" id="KW-1185">Reference proteome</keyword>
<protein>
    <submittedName>
        <fullName evidence="1">Uncharacterized protein</fullName>
    </submittedName>
</protein>
<evidence type="ECO:0000313" key="2">
    <source>
        <dbReference type="Proteomes" id="UP001162992"/>
    </source>
</evidence>